<name>D5ACT3_PICSI</name>
<reference evidence="2" key="1">
    <citation type="submission" date="2010-04" db="EMBL/GenBank/DDBJ databases">
        <authorList>
            <person name="Reid K.E."/>
            <person name="Liao N."/>
            <person name="Chan S."/>
            <person name="Docking R."/>
            <person name="Taylor G."/>
            <person name="Moore R."/>
            <person name="Mayo M."/>
            <person name="Munro S."/>
            <person name="King J."/>
            <person name="Yanchuk A."/>
            <person name="Holt R."/>
            <person name="Jones S."/>
            <person name="Marra M."/>
            <person name="Ritland C.E."/>
            <person name="Ritland K."/>
            <person name="Bohlmann J."/>
        </authorList>
    </citation>
    <scope>NUCLEOTIDE SEQUENCE</scope>
    <source>
        <tissue evidence="2">Bud</tissue>
    </source>
</reference>
<proteinExistence type="evidence at transcript level"/>
<dbReference type="InterPro" id="IPR036885">
    <property type="entry name" value="SWIB_MDM2_dom_sf"/>
</dbReference>
<feature type="domain" description="DM2" evidence="1">
    <location>
        <begin position="49"/>
        <end position="127"/>
    </location>
</feature>
<dbReference type="CDD" id="cd10567">
    <property type="entry name" value="SWIB-MDM2_like"/>
    <property type="match status" value="1"/>
</dbReference>
<evidence type="ECO:0000313" key="2">
    <source>
        <dbReference type="EMBL" id="ADE77352.1"/>
    </source>
</evidence>
<dbReference type="EMBL" id="BT124074">
    <property type="protein sequence ID" value="ADE77352.1"/>
    <property type="molecule type" value="mRNA"/>
</dbReference>
<dbReference type="SUPFAM" id="SSF47592">
    <property type="entry name" value="SWIB/MDM2 domain"/>
    <property type="match status" value="1"/>
</dbReference>
<dbReference type="SMART" id="SM00151">
    <property type="entry name" value="SWIB"/>
    <property type="match status" value="1"/>
</dbReference>
<dbReference type="PANTHER" id="PTHR13844">
    <property type="entry name" value="SWI/SNF-RELATED MATRIX-ASSOCIATED ACTIN-DEPENDENT REGULATOR OF CHROMATIN SUBFAMILY D"/>
    <property type="match status" value="1"/>
</dbReference>
<protein>
    <recommendedName>
        <fullName evidence="1">DM2 domain-containing protein</fullName>
    </recommendedName>
</protein>
<accession>D5ACT3</accession>
<dbReference type="InterPro" id="IPR003121">
    <property type="entry name" value="SWIB_MDM2_domain"/>
</dbReference>
<sequence length="129" mass="13958">MAMIYRGSRLAMAAAKAQQPSRTAKAAAKGTVAAGAAAESTTKVAKHSGLFKPLSISPVMKKFLGVSEVARSEAIKKIWEHIKANNLQNPANKTEILCDEKLKAILGQKENVNMFEIAKLISPHFIKKK</sequence>
<organism evidence="2">
    <name type="scientific">Picea sitchensis</name>
    <name type="common">Sitka spruce</name>
    <name type="synonym">Pinus sitchensis</name>
    <dbReference type="NCBI Taxonomy" id="3332"/>
    <lineage>
        <taxon>Eukaryota</taxon>
        <taxon>Viridiplantae</taxon>
        <taxon>Streptophyta</taxon>
        <taxon>Embryophyta</taxon>
        <taxon>Tracheophyta</taxon>
        <taxon>Spermatophyta</taxon>
        <taxon>Pinopsida</taxon>
        <taxon>Pinidae</taxon>
        <taxon>Conifers I</taxon>
        <taxon>Pinales</taxon>
        <taxon>Pinaceae</taxon>
        <taxon>Picea</taxon>
    </lineage>
</organism>
<dbReference type="AlphaFoldDB" id="D5ACT3"/>
<dbReference type="PROSITE" id="PS51925">
    <property type="entry name" value="SWIB_MDM2"/>
    <property type="match status" value="1"/>
</dbReference>
<dbReference type="Pfam" id="PF02201">
    <property type="entry name" value="SWIB"/>
    <property type="match status" value="1"/>
</dbReference>
<evidence type="ECO:0000259" key="1">
    <source>
        <dbReference type="PROSITE" id="PS51925"/>
    </source>
</evidence>
<dbReference type="OMA" id="ATMFEMN"/>
<dbReference type="Gene3D" id="1.10.245.10">
    <property type="entry name" value="SWIB/MDM2 domain"/>
    <property type="match status" value="1"/>
</dbReference>
<dbReference type="InterPro" id="IPR019835">
    <property type="entry name" value="SWIB_domain"/>
</dbReference>